<organism evidence="1 2">
    <name type="scientific">Pistacia integerrima</name>
    <dbReference type="NCBI Taxonomy" id="434235"/>
    <lineage>
        <taxon>Eukaryota</taxon>
        <taxon>Viridiplantae</taxon>
        <taxon>Streptophyta</taxon>
        <taxon>Embryophyta</taxon>
        <taxon>Tracheophyta</taxon>
        <taxon>Spermatophyta</taxon>
        <taxon>Magnoliopsida</taxon>
        <taxon>eudicotyledons</taxon>
        <taxon>Gunneridae</taxon>
        <taxon>Pentapetalae</taxon>
        <taxon>rosids</taxon>
        <taxon>malvids</taxon>
        <taxon>Sapindales</taxon>
        <taxon>Anacardiaceae</taxon>
        <taxon>Pistacia</taxon>
    </lineage>
</organism>
<name>A0ACC0YSI8_9ROSI</name>
<evidence type="ECO:0000313" key="1">
    <source>
        <dbReference type="EMBL" id="KAJ0040364.1"/>
    </source>
</evidence>
<keyword evidence="2" id="KW-1185">Reference proteome</keyword>
<dbReference type="EMBL" id="CM047740">
    <property type="protein sequence ID" value="KAJ0040364.1"/>
    <property type="molecule type" value="Genomic_DNA"/>
</dbReference>
<sequence>MSRCFPYPPPGYVKNGIRDEALIKSVKGDKDFDTELPAFLV</sequence>
<accession>A0ACC0YSI8</accession>
<evidence type="ECO:0000313" key="2">
    <source>
        <dbReference type="Proteomes" id="UP001163603"/>
    </source>
</evidence>
<comment type="caution">
    <text evidence="1">The sequence shown here is derived from an EMBL/GenBank/DDBJ whole genome shotgun (WGS) entry which is preliminary data.</text>
</comment>
<protein>
    <submittedName>
        <fullName evidence="1">Uncharacterized protein</fullName>
    </submittedName>
</protein>
<dbReference type="Proteomes" id="UP001163603">
    <property type="component" value="Chromosome 5"/>
</dbReference>
<proteinExistence type="predicted"/>
<gene>
    <name evidence="1" type="ORF">Pint_28499</name>
</gene>
<reference evidence="2" key="1">
    <citation type="journal article" date="2023" name="G3 (Bethesda)">
        <title>Genome assembly and association tests identify interacting loci associated with vigor, precocity, and sex in interspecific pistachio rootstocks.</title>
        <authorList>
            <person name="Palmer W."/>
            <person name="Jacygrad E."/>
            <person name="Sagayaradj S."/>
            <person name="Cavanaugh K."/>
            <person name="Han R."/>
            <person name="Bertier L."/>
            <person name="Beede B."/>
            <person name="Kafkas S."/>
            <person name="Golino D."/>
            <person name="Preece J."/>
            <person name="Michelmore R."/>
        </authorList>
    </citation>
    <scope>NUCLEOTIDE SEQUENCE [LARGE SCALE GENOMIC DNA]</scope>
</reference>